<reference evidence="9 10" key="1">
    <citation type="journal article" date="2018" name="PLoS Genet.">
        <title>Population sequencing reveals clonal diversity and ancestral inbreeding in the grapevine cultivar Chardonnay.</title>
        <authorList>
            <person name="Roach M.J."/>
            <person name="Johnson D.L."/>
            <person name="Bohlmann J."/>
            <person name="van Vuuren H.J."/>
            <person name="Jones S.J."/>
            <person name="Pretorius I.S."/>
            <person name="Schmidt S.A."/>
            <person name="Borneman A.R."/>
        </authorList>
    </citation>
    <scope>NUCLEOTIDE SEQUENCE [LARGE SCALE GENOMIC DNA]</scope>
    <source>
        <strain evidence="10">cv. Chardonnay</strain>
        <tissue evidence="9">Leaf</tissue>
    </source>
</reference>
<dbReference type="PROSITE" id="PS51185">
    <property type="entry name" value="WHEP_TRS_2"/>
    <property type="match status" value="1"/>
</dbReference>
<name>A0A438IIA4_VITVI</name>
<dbReference type="PRINTS" id="PR01042">
    <property type="entry name" value="TRNASYNTHASP"/>
</dbReference>
<keyword evidence="5" id="KW-0067">ATP-binding</keyword>
<dbReference type="GO" id="GO:0005524">
    <property type="term" value="F:ATP binding"/>
    <property type="evidence" value="ECO:0007669"/>
    <property type="project" value="UniProtKB-KW"/>
</dbReference>
<dbReference type="Proteomes" id="UP000288805">
    <property type="component" value="Unassembled WGS sequence"/>
</dbReference>
<dbReference type="AlphaFoldDB" id="A0A438IIA4"/>
<evidence type="ECO:0000313" key="10">
    <source>
        <dbReference type="Proteomes" id="UP000288805"/>
    </source>
</evidence>
<dbReference type="Pfam" id="PF01336">
    <property type="entry name" value="tRNA_anti-codon"/>
    <property type="match status" value="1"/>
</dbReference>
<comment type="similarity">
    <text evidence="1">Belongs to the class-II aminoacyl-tRNA synthetase family.</text>
</comment>
<dbReference type="NCBIfam" id="NF003037">
    <property type="entry name" value="PRK03932.1"/>
    <property type="match status" value="1"/>
</dbReference>
<dbReference type="EMBL" id="QGNW01000108">
    <property type="protein sequence ID" value="RVW96335.1"/>
    <property type="molecule type" value="Genomic_DNA"/>
</dbReference>
<dbReference type="InterPro" id="IPR004365">
    <property type="entry name" value="NA-bd_OB_tRNA"/>
</dbReference>
<dbReference type="GO" id="GO:0003676">
    <property type="term" value="F:nucleic acid binding"/>
    <property type="evidence" value="ECO:0007669"/>
    <property type="project" value="InterPro"/>
</dbReference>
<keyword evidence="4" id="KW-0547">Nucleotide-binding</keyword>
<protein>
    <recommendedName>
        <fullName evidence="2">asparagine--tRNA ligase</fullName>
        <ecNumber evidence="2">6.1.1.22</ecNumber>
    </recommendedName>
</protein>
<evidence type="ECO:0000256" key="5">
    <source>
        <dbReference type="ARBA" id="ARBA00022840"/>
    </source>
</evidence>
<dbReference type="CDD" id="cd04318">
    <property type="entry name" value="EcAsnRS_like_N"/>
    <property type="match status" value="1"/>
</dbReference>
<proteinExistence type="inferred from homology"/>
<keyword evidence="7" id="KW-0030">Aminoacyl-tRNA synthetase</keyword>
<dbReference type="InterPro" id="IPR000738">
    <property type="entry name" value="WHEP-TRS_dom"/>
</dbReference>
<dbReference type="PANTHER" id="PTHR22594:SF54">
    <property type="entry name" value="ASPARAGINE--TRNA LIGASE, CYTOPLASMIC 1-RELATED"/>
    <property type="match status" value="1"/>
</dbReference>
<evidence type="ECO:0000256" key="4">
    <source>
        <dbReference type="ARBA" id="ARBA00022741"/>
    </source>
</evidence>
<evidence type="ECO:0000256" key="1">
    <source>
        <dbReference type="ARBA" id="ARBA00008226"/>
    </source>
</evidence>
<dbReference type="InterPro" id="IPR004522">
    <property type="entry name" value="Asn-tRNA-ligase"/>
</dbReference>
<accession>A0A438IIA4</accession>
<dbReference type="Gene3D" id="1.10.287.10">
    <property type="entry name" value="S15/NS1, RNA-binding"/>
    <property type="match status" value="1"/>
</dbReference>
<organism evidence="9 10">
    <name type="scientific">Vitis vinifera</name>
    <name type="common">Grape</name>
    <dbReference type="NCBI Taxonomy" id="29760"/>
    <lineage>
        <taxon>Eukaryota</taxon>
        <taxon>Viridiplantae</taxon>
        <taxon>Streptophyta</taxon>
        <taxon>Embryophyta</taxon>
        <taxon>Tracheophyta</taxon>
        <taxon>Spermatophyta</taxon>
        <taxon>Magnoliopsida</taxon>
        <taxon>eudicotyledons</taxon>
        <taxon>Gunneridae</taxon>
        <taxon>Pentapetalae</taxon>
        <taxon>rosids</taxon>
        <taxon>Vitales</taxon>
        <taxon>Vitaceae</taxon>
        <taxon>Viteae</taxon>
        <taxon>Vitis</taxon>
    </lineage>
</organism>
<dbReference type="Gene3D" id="2.40.50.140">
    <property type="entry name" value="Nucleic acid-binding proteins"/>
    <property type="match status" value="1"/>
</dbReference>
<dbReference type="Pfam" id="PF00152">
    <property type="entry name" value="tRNA-synt_2"/>
    <property type="match status" value="2"/>
</dbReference>
<feature type="domain" description="WHEP-TRS" evidence="8">
    <location>
        <begin position="235"/>
        <end position="291"/>
    </location>
</feature>
<dbReference type="InterPro" id="IPR004364">
    <property type="entry name" value="Aa-tRNA-synt_II"/>
</dbReference>
<evidence type="ECO:0000313" key="9">
    <source>
        <dbReference type="EMBL" id="RVW96335.1"/>
    </source>
</evidence>
<dbReference type="InterPro" id="IPR002312">
    <property type="entry name" value="Asp/Asn-tRNA-synth_IIb"/>
</dbReference>
<evidence type="ECO:0000259" key="8">
    <source>
        <dbReference type="PROSITE" id="PS51185"/>
    </source>
</evidence>
<keyword evidence="3 9" id="KW-0436">Ligase</keyword>
<dbReference type="PANTHER" id="PTHR22594">
    <property type="entry name" value="ASPARTYL/LYSYL-TRNA SYNTHETASE"/>
    <property type="match status" value="1"/>
</dbReference>
<evidence type="ECO:0000256" key="3">
    <source>
        <dbReference type="ARBA" id="ARBA00022598"/>
    </source>
</evidence>
<dbReference type="InterPro" id="IPR045864">
    <property type="entry name" value="aa-tRNA-synth_II/BPL/LPL"/>
</dbReference>
<sequence length="575" mass="64633">MAEDSVPPVDQMALATLNDDVSTPFVKAQFSDRHLIRTILSRPDGGAGLAGQTVKVGGWVKTGREQGKGSFAFLELNDGSCPANLQVIVDAAVAPLGQLVQTGTCVHVEGLLKVPPEGTKQRVELRVEKVHHVGPVDPAKYPLPKTRLTLEFLRDFVHFRPRTNTISAVARIRNALAYATHTFFQNHGFLYIHTPIITTSDCEGAGEMFQVTTLISDAEKVEKELIKNPPPSEADIEAAKALVKEKGEAVAQLKSAKASKGEITASVAELNKAKENLSRLEERSKLKPGIPQKDGKIDYSQDFFARQAFLTVSGQLQVETYACAVSSVYTFGPTFRAEHSHTSRHLAEFWMVEPEITFADLKDDMNCAEAYVKFLCQWLLDNCIDDMEFMAKNFDKGCIDRLRMVASTPFERISYTEAIKLLEEAVKKDKKFENKVEWGIDLASEHERFLTEVLFKKPVIVHDYPKGIKAFYMRLNDDMKTVAAMDVLVPKVGELIGGSQREERYEVIEKRILEMGLPLEPYEWYLDLRRYGTFVLNHPCCWLDMECQINFVRFTSSNAAISSLGFLEFRVDDIY</sequence>
<dbReference type="SMART" id="SM00991">
    <property type="entry name" value="WHEP-TRS"/>
    <property type="match status" value="1"/>
</dbReference>
<evidence type="ECO:0000256" key="7">
    <source>
        <dbReference type="ARBA" id="ARBA00023146"/>
    </source>
</evidence>
<dbReference type="InterPro" id="IPR012340">
    <property type="entry name" value="NA-bd_OB-fold"/>
</dbReference>
<evidence type="ECO:0000256" key="2">
    <source>
        <dbReference type="ARBA" id="ARBA00012816"/>
    </source>
</evidence>
<comment type="caution">
    <text evidence="9">The sequence shown here is derived from an EMBL/GenBank/DDBJ whole genome shotgun (WGS) entry which is preliminary data.</text>
</comment>
<dbReference type="EC" id="6.1.1.22" evidence="2"/>
<dbReference type="GO" id="GO:0006421">
    <property type="term" value="P:asparaginyl-tRNA aminoacylation"/>
    <property type="evidence" value="ECO:0007669"/>
    <property type="project" value="InterPro"/>
</dbReference>
<gene>
    <name evidence="9" type="primary">SYNC1_8</name>
    <name evidence="9" type="ORF">CK203_020890</name>
</gene>
<dbReference type="SUPFAM" id="SSF50249">
    <property type="entry name" value="Nucleic acid-binding proteins"/>
    <property type="match status" value="1"/>
</dbReference>
<dbReference type="GO" id="GO:0004816">
    <property type="term" value="F:asparagine-tRNA ligase activity"/>
    <property type="evidence" value="ECO:0007669"/>
    <property type="project" value="UniProtKB-EC"/>
</dbReference>
<dbReference type="Gene3D" id="3.30.930.10">
    <property type="entry name" value="Bira Bifunctional Protein, Domain 2"/>
    <property type="match status" value="1"/>
</dbReference>
<keyword evidence="6" id="KW-0648">Protein biosynthesis</keyword>
<evidence type="ECO:0000256" key="6">
    <source>
        <dbReference type="ARBA" id="ARBA00022917"/>
    </source>
</evidence>
<dbReference type="SUPFAM" id="SSF55681">
    <property type="entry name" value="Class II aaRS and biotin synthetases"/>
    <property type="match status" value="1"/>
</dbReference>
<dbReference type="NCBIfam" id="TIGR00457">
    <property type="entry name" value="asnS"/>
    <property type="match status" value="1"/>
</dbReference>